<keyword evidence="3" id="KW-1185">Reference proteome</keyword>
<evidence type="ECO:0000313" key="3">
    <source>
        <dbReference type="Proteomes" id="UP000494245"/>
    </source>
</evidence>
<dbReference type="AlphaFoldDB" id="A0A6V8LZW9"/>
<dbReference type="InterPro" id="IPR013830">
    <property type="entry name" value="SGNH_hydro"/>
</dbReference>
<accession>A0A6V8LZW9</accession>
<dbReference type="CDD" id="cd00229">
    <property type="entry name" value="SGNH_hydrolase"/>
    <property type="match status" value="1"/>
</dbReference>
<sequence>MDMQSFQKGEYAAKDDLLGYRLIEGKKVGEYSFNSLGFRGKDFQVSKPKDTIRVMCVGGSTTIGSNAGGDNYTYPYILEELLRKVFPKGQRIEVINAGVFGYHSWHSLLRVEKEFDRYDPDFYVFMDGLNDVMAAYSIDKKALEHFANGAGSPYLSQLVNNNSESFVGRISAFLRVSALYSLMEHAGRTVQDWLESLNFDLKMREKMGLFGYRRNVERMVSILREKHKGVVLLNYPWIVDGTMKNEESASTLPYRIDPGLLKLYDFGRAYVQRTNAEIAAKLSVPYVDMQPIFDEQAKEWGLKRLYSDNLHFTRYGNYLLAKAVCRELVRNEAFTHMAGQAAENVNLDALFPEMSSWRPLEPGEACMGHDLVGWFGVCSAKSRIHVSGLDDIEIDPLGKWRWAYGGMIGLKFTAEAGQRLRIEFAINNPIPGQGLSIQANGVEVYKATDIPAQKWLVEKREGTCQITAKAGENQVNLVFLQGNHQGFDFAPADARTLNAAVLHLSIDNQ</sequence>
<dbReference type="GO" id="GO:0016788">
    <property type="term" value="F:hydrolase activity, acting on ester bonds"/>
    <property type="evidence" value="ECO:0007669"/>
    <property type="project" value="UniProtKB-ARBA"/>
</dbReference>
<reference evidence="2 3" key="2">
    <citation type="submission" date="2020-05" db="EMBL/GenBank/DDBJ databases">
        <title>Draft genome sequence of Desulfovibrio sp. strainFSS-1.</title>
        <authorList>
            <person name="Shimoshige H."/>
            <person name="Kobayashi H."/>
            <person name="Maekawa T."/>
        </authorList>
    </citation>
    <scope>NUCLEOTIDE SEQUENCE [LARGE SCALE GENOMIC DNA]</scope>
    <source>
        <strain evidence="2 3">SIID29052-01</strain>
    </source>
</reference>
<evidence type="ECO:0000259" key="1">
    <source>
        <dbReference type="Pfam" id="PF13472"/>
    </source>
</evidence>
<dbReference type="Pfam" id="PF13472">
    <property type="entry name" value="Lipase_GDSL_2"/>
    <property type="match status" value="1"/>
</dbReference>
<organism evidence="2 3">
    <name type="scientific">Fundidesulfovibrio magnetotacticus</name>
    <dbReference type="NCBI Taxonomy" id="2730080"/>
    <lineage>
        <taxon>Bacteria</taxon>
        <taxon>Pseudomonadati</taxon>
        <taxon>Thermodesulfobacteriota</taxon>
        <taxon>Desulfovibrionia</taxon>
        <taxon>Desulfovibrionales</taxon>
        <taxon>Desulfovibrionaceae</taxon>
        <taxon>Fundidesulfovibrio</taxon>
    </lineage>
</organism>
<gene>
    <name evidence="2" type="ORF">NNJEOMEG_03025</name>
</gene>
<feature type="domain" description="SGNH hydrolase-type esterase" evidence="1">
    <location>
        <begin position="56"/>
        <end position="317"/>
    </location>
</feature>
<name>A0A6V8LZW9_9BACT</name>
<dbReference type="InterPro" id="IPR036514">
    <property type="entry name" value="SGNH_hydro_sf"/>
</dbReference>
<dbReference type="PANTHER" id="PTHR30383">
    <property type="entry name" value="THIOESTERASE 1/PROTEASE 1/LYSOPHOSPHOLIPASE L1"/>
    <property type="match status" value="1"/>
</dbReference>
<dbReference type="InterPro" id="IPR051532">
    <property type="entry name" value="Ester_Hydrolysis_Enzymes"/>
</dbReference>
<proteinExistence type="predicted"/>
<protein>
    <recommendedName>
        <fullName evidence="1">SGNH hydrolase-type esterase domain-containing protein</fullName>
    </recommendedName>
</protein>
<dbReference type="Proteomes" id="UP000494245">
    <property type="component" value="Unassembled WGS sequence"/>
</dbReference>
<comment type="caution">
    <text evidence="2">The sequence shown here is derived from an EMBL/GenBank/DDBJ whole genome shotgun (WGS) entry which is preliminary data.</text>
</comment>
<dbReference type="SUPFAM" id="SSF52266">
    <property type="entry name" value="SGNH hydrolase"/>
    <property type="match status" value="1"/>
</dbReference>
<dbReference type="EMBL" id="BLTE01000014">
    <property type="protein sequence ID" value="GFK95167.1"/>
    <property type="molecule type" value="Genomic_DNA"/>
</dbReference>
<reference evidence="2 3" key="1">
    <citation type="submission" date="2020-04" db="EMBL/GenBank/DDBJ databases">
        <authorList>
            <consortium name="Desulfovibrio sp. FSS-1 genome sequencing consortium"/>
            <person name="Shimoshige H."/>
            <person name="Kobayashi H."/>
            <person name="Maekawa T."/>
        </authorList>
    </citation>
    <scope>NUCLEOTIDE SEQUENCE [LARGE SCALE GENOMIC DNA]</scope>
    <source>
        <strain evidence="2 3">SIID29052-01</strain>
    </source>
</reference>
<dbReference type="Gene3D" id="3.40.50.1110">
    <property type="entry name" value="SGNH hydrolase"/>
    <property type="match status" value="1"/>
</dbReference>
<evidence type="ECO:0000313" key="2">
    <source>
        <dbReference type="EMBL" id="GFK95167.1"/>
    </source>
</evidence>